<reference evidence="2 3" key="1">
    <citation type="submission" date="2016-08" db="EMBL/GenBank/DDBJ databases">
        <title>Whole genome sequence of Pseudomonas graminis strain UASWS1507, a potential biological control agent for agriculture.</title>
        <authorList>
            <person name="Crovadore J."/>
            <person name="Calmin G."/>
            <person name="Chablais R."/>
            <person name="Cochard B."/>
            <person name="Lefort F."/>
        </authorList>
    </citation>
    <scope>NUCLEOTIDE SEQUENCE [LARGE SCALE GENOMIC DNA]</scope>
    <source>
        <strain evidence="2 3">UASWS1507</strain>
    </source>
</reference>
<sequence length="246" mass="26343">MFWKKDNTLKVELITPVALTMPPALKADTPEQQAKKQATTNTELAFKLVTSGALVSQAALLIYGYSILVGRYEQFGIDINELALGTSTLLIYGYVDLFSRALHAASQLPIIGPALLALAFVLAAAGFVSLITKRLAAGIVVGLSAWIGMFLFVAFFAPALGVQIGVKTGLADFTKYTHLDASQGLDDIHTVITDKSERLSGHLILADGKSTFLIVGTKVIKLDGSSGRVIRETELAVKQPPDKLKK</sequence>
<proteinExistence type="predicted"/>
<protein>
    <submittedName>
        <fullName evidence="2">Uncharacterized protein</fullName>
    </submittedName>
</protein>
<keyword evidence="1" id="KW-0472">Membrane</keyword>
<feature type="transmembrane region" description="Helical" evidence="1">
    <location>
        <begin position="110"/>
        <end position="131"/>
    </location>
</feature>
<feature type="transmembrane region" description="Helical" evidence="1">
    <location>
        <begin position="137"/>
        <end position="157"/>
    </location>
</feature>
<accession>A0A1C2ECP6</accession>
<feature type="transmembrane region" description="Helical" evidence="1">
    <location>
        <begin position="79"/>
        <end position="98"/>
    </location>
</feature>
<evidence type="ECO:0000313" key="2">
    <source>
        <dbReference type="EMBL" id="OCX24799.1"/>
    </source>
</evidence>
<comment type="caution">
    <text evidence="2">The sequence shown here is derived from an EMBL/GenBank/DDBJ whole genome shotgun (WGS) entry which is preliminary data.</text>
</comment>
<name>A0A1C2ECP6_9PSED</name>
<dbReference type="EMBL" id="MDEN01000053">
    <property type="protein sequence ID" value="OCX24799.1"/>
    <property type="molecule type" value="Genomic_DNA"/>
</dbReference>
<dbReference type="Proteomes" id="UP000095143">
    <property type="component" value="Unassembled WGS sequence"/>
</dbReference>
<feature type="transmembrane region" description="Helical" evidence="1">
    <location>
        <begin position="44"/>
        <end position="67"/>
    </location>
</feature>
<gene>
    <name evidence="2" type="ORF">BBI10_04050</name>
</gene>
<dbReference type="RefSeq" id="WP_065987004.1">
    <property type="nucleotide sequence ID" value="NZ_MDEN01000053.1"/>
</dbReference>
<evidence type="ECO:0000313" key="3">
    <source>
        <dbReference type="Proteomes" id="UP000095143"/>
    </source>
</evidence>
<organism evidence="2 3">
    <name type="scientific">Pseudomonas graminis</name>
    <dbReference type="NCBI Taxonomy" id="158627"/>
    <lineage>
        <taxon>Bacteria</taxon>
        <taxon>Pseudomonadati</taxon>
        <taxon>Pseudomonadota</taxon>
        <taxon>Gammaproteobacteria</taxon>
        <taxon>Pseudomonadales</taxon>
        <taxon>Pseudomonadaceae</taxon>
        <taxon>Pseudomonas</taxon>
    </lineage>
</organism>
<dbReference type="AlphaFoldDB" id="A0A1C2ECP6"/>
<evidence type="ECO:0000256" key="1">
    <source>
        <dbReference type="SAM" id="Phobius"/>
    </source>
</evidence>
<keyword evidence="1" id="KW-1133">Transmembrane helix</keyword>
<dbReference type="OrthoDB" id="7011066at2"/>
<keyword evidence="1" id="KW-0812">Transmembrane</keyword>